<dbReference type="Proteomes" id="UP000316253">
    <property type="component" value="Unassembled WGS sequence"/>
</dbReference>
<keyword evidence="1" id="KW-0812">Transmembrane</keyword>
<evidence type="ECO:0008006" key="4">
    <source>
        <dbReference type="Google" id="ProtNLM"/>
    </source>
</evidence>
<organism evidence="2 3">
    <name type="scientific">Candidatus Berkelbacteria bacterium Gr01-1014_85</name>
    <dbReference type="NCBI Taxonomy" id="2017150"/>
    <lineage>
        <taxon>Bacteria</taxon>
        <taxon>Candidatus Berkelbacteria</taxon>
    </lineage>
</organism>
<sequence>MNSVADQPVSSRRHRERLILLMTLAIGSALLAALVYWRFFLSAHLILNVEPASAIVSIDGQPTGDRQLWLSPGQYQFQAEATGFASQAFTLSLKSGEMINKTIQLVSLPQAQAIDSGQSRWLTLSQVGPALWRLNSSDTDGFDRIVRRSGEEQLIASRPLATKPSLFRLGPNPELALLIENNRLGVYDFNRYDLINQEYRQLTAGDQSVTQAVWSQVDSRIFYLLNLTTGWQLRQILPSGEDDRLIFEWSKDAFKEITLVGQRDRYLYLELVAQSANGSVNDQSLARLDIAEKVLFPLTTSGRATAGRLNNSGQIAYLDNGELTLMQVDGEAKLGTDQRPSATSFAWSENDQLISYTPGEFWRLNPSADQATVISVALTAPRLEELVSFDGRSVFYLLNQKLYQLDLGR</sequence>
<reference evidence="2 3" key="1">
    <citation type="submission" date="2017-08" db="EMBL/GenBank/DDBJ databases">
        <title>Mechanisms for carbon and nitrogen cycling indicate functional differentiation within the Candidate Phyla Radiation.</title>
        <authorList>
            <person name="Danczak R.E."/>
            <person name="Johnston M.D."/>
            <person name="Kenah C."/>
            <person name="Slattery M."/>
            <person name="Wrighton K.C."/>
            <person name="Wilkins M.J."/>
        </authorList>
    </citation>
    <scope>NUCLEOTIDE SEQUENCE [LARGE SCALE GENOMIC DNA]</scope>
    <source>
        <strain evidence="2">Gr01-1014_85</strain>
    </source>
</reference>
<gene>
    <name evidence="2" type="ORF">CEO22_54</name>
</gene>
<evidence type="ECO:0000313" key="2">
    <source>
        <dbReference type="EMBL" id="TSC66525.1"/>
    </source>
</evidence>
<dbReference type="SUPFAM" id="SSF82171">
    <property type="entry name" value="DPP6 N-terminal domain-like"/>
    <property type="match status" value="1"/>
</dbReference>
<accession>A0A554JDS1</accession>
<keyword evidence="1" id="KW-1133">Transmembrane helix</keyword>
<evidence type="ECO:0000256" key="1">
    <source>
        <dbReference type="SAM" id="Phobius"/>
    </source>
</evidence>
<protein>
    <recommendedName>
        <fullName evidence="4">PEGA domain-containing protein</fullName>
    </recommendedName>
</protein>
<feature type="transmembrane region" description="Helical" evidence="1">
    <location>
        <begin position="18"/>
        <end position="39"/>
    </location>
</feature>
<dbReference type="AlphaFoldDB" id="A0A554JDS1"/>
<comment type="caution">
    <text evidence="2">The sequence shown here is derived from an EMBL/GenBank/DDBJ whole genome shotgun (WGS) entry which is preliminary data.</text>
</comment>
<dbReference type="EMBL" id="VMFD01000003">
    <property type="protein sequence ID" value="TSC66525.1"/>
    <property type="molecule type" value="Genomic_DNA"/>
</dbReference>
<proteinExistence type="predicted"/>
<name>A0A554JDS1_9BACT</name>
<keyword evidence="1" id="KW-0472">Membrane</keyword>
<evidence type="ECO:0000313" key="3">
    <source>
        <dbReference type="Proteomes" id="UP000316253"/>
    </source>
</evidence>